<organism evidence="1 2">
    <name type="scientific">Adhaeribacter radiodurans</name>
    <dbReference type="NCBI Taxonomy" id="2745197"/>
    <lineage>
        <taxon>Bacteria</taxon>
        <taxon>Pseudomonadati</taxon>
        <taxon>Bacteroidota</taxon>
        <taxon>Cytophagia</taxon>
        <taxon>Cytophagales</taxon>
        <taxon>Hymenobacteraceae</taxon>
        <taxon>Adhaeribacter</taxon>
    </lineage>
</organism>
<accession>A0A7L7LCA6</accession>
<evidence type="ECO:0000313" key="1">
    <source>
        <dbReference type="EMBL" id="QMU30478.1"/>
    </source>
</evidence>
<keyword evidence="2" id="KW-1185">Reference proteome</keyword>
<sequence>MIEVRTFSFSLRVEKNNTNNSQCNGNYYLVLSCESPFDTNKSFSEEFLSDSDLTPFYSFGDIARFAEEMATFWKIRLLVNPKLDLTRLEEIADLWSKLLRQLTSELTLKEVA</sequence>
<dbReference type="KEGG" id="add:HUW48_21720"/>
<proteinExistence type="predicted"/>
<evidence type="ECO:0000313" key="2">
    <source>
        <dbReference type="Proteomes" id="UP000514509"/>
    </source>
</evidence>
<dbReference type="EMBL" id="CP055153">
    <property type="protein sequence ID" value="QMU30478.1"/>
    <property type="molecule type" value="Genomic_DNA"/>
</dbReference>
<reference evidence="1 2" key="2">
    <citation type="submission" date="2020-08" db="EMBL/GenBank/DDBJ databases">
        <title>Adhaeribacter dokdonensis sp. nov., isolated from the rhizosphere of Elymus tsukushiensis, a plant native to the Dokdo Islands, Republic of Korea.</title>
        <authorList>
            <person name="Ghim S.Y."/>
        </authorList>
    </citation>
    <scope>NUCLEOTIDE SEQUENCE [LARGE SCALE GENOMIC DNA]</scope>
    <source>
        <strain evidence="1 2">KUDC8001</strain>
    </source>
</reference>
<reference evidence="1 2" key="1">
    <citation type="submission" date="2020-06" db="EMBL/GenBank/DDBJ databases">
        <authorList>
            <person name="Hwang Y.J."/>
        </authorList>
    </citation>
    <scope>NUCLEOTIDE SEQUENCE [LARGE SCALE GENOMIC DNA]</scope>
    <source>
        <strain evidence="1 2">KUDC8001</strain>
    </source>
</reference>
<gene>
    <name evidence="1" type="ORF">HUW48_21720</name>
</gene>
<dbReference type="Proteomes" id="UP000514509">
    <property type="component" value="Chromosome"/>
</dbReference>
<protein>
    <submittedName>
        <fullName evidence="1">Uncharacterized protein</fullName>
    </submittedName>
</protein>
<name>A0A7L7LCA6_9BACT</name>
<dbReference type="AlphaFoldDB" id="A0A7L7LCA6"/>
<dbReference type="PROSITE" id="PS51257">
    <property type="entry name" value="PROKAR_LIPOPROTEIN"/>
    <property type="match status" value="1"/>
</dbReference>
<dbReference type="RefSeq" id="WP_182412925.1">
    <property type="nucleotide sequence ID" value="NZ_CP055153.1"/>
</dbReference>